<protein>
    <submittedName>
        <fullName evidence="2">Galactose oxidase-like domain-containing protein</fullName>
    </submittedName>
</protein>
<dbReference type="SUPFAM" id="SSF81296">
    <property type="entry name" value="E set domains"/>
    <property type="match status" value="1"/>
</dbReference>
<dbReference type="CDD" id="cd02851">
    <property type="entry name" value="E_set_GO_C"/>
    <property type="match status" value="1"/>
</dbReference>
<accession>A0ABU9BKE5</accession>
<dbReference type="Gene3D" id="2.60.40.10">
    <property type="entry name" value="Immunoglobulins"/>
    <property type="match status" value="1"/>
</dbReference>
<organism evidence="2 3">
    <name type="scientific">Ideonella lacteola</name>
    <dbReference type="NCBI Taxonomy" id="2984193"/>
    <lineage>
        <taxon>Bacteria</taxon>
        <taxon>Pseudomonadati</taxon>
        <taxon>Pseudomonadota</taxon>
        <taxon>Betaproteobacteria</taxon>
        <taxon>Burkholderiales</taxon>
        <taxon>Sphaerotilaceae</taxon>
        <taxon>Ideonella</taxon>
    </lineage>
</organism>
<evidence type="ECO:0000313" key="2">
    <source>
        <dbReference type="EMBL" id="MEK8030306.1"/>
    </source>
</evidence>
<dbReference type="InterPro" id="IPR013783">
    <property type="entry name" value="Ig-like_fold"/>
</dbReference>
<gene>
    <name evidence="2" type="ORF">AACH06_05670</name>
</gene>
<dbReference type="PANTHER" id="PTHR32208:SF21">
    <property type="entry name" value="LOW QUALITY PROTEIN: ALDEHYDE OXIDASE GLOX-LIKE"/>
    <property type="match status" value="1"/>
</dbReference>
<reference evidence="2 3" key="1">
    <citation type="submission" date="2024-04" db="EMBL/GenBank/DDBJ databases">
        <title>Novel species of the genus Ideonella isolated from streams.</title>
        <authorList>
            <person name="Lu H."/>
        </authorList>
    </citation>
    <scope>NUCLEOTIDE SEQUENCE [LARGE SCALE GENOMIC DNA]</scope>
    <source>
        <strain evidence="2 3">DXS29W</strain>
    </source>
</reference>
<dbReference type="Gene3D" id="2.130.10.80">
    <property type="entry name" value="Galactose oxidase/kelch, beta-propeller"/>
    <property type="match status" value="1"/>
</dbReference>
<keyword evidence="3" id="KW-1185">Reference proteome</keyword>
<dbReference type="InterPro" id="IPR015202">
    <property type="entry name" value="GO-like_E_set"/>
</dbReference>
<evidence type="ECO:0000313" key="3">
    <source>
        <dbReference type="Proteomes" id="UP001371218"/>
    </source>
</evidence>
<dbReference type="Proteomes" id="UP001371218">
    <property type="component" value="Unassembled WGS sequence"/>
</dbReference>
<dbReference type="PANTHER" id="PTHR32208">
    <property type="entry name" value="SECRETED PROTEIN-RELATED"/>
    <property type="match status" value="1"/>
</dbReference>
<dbReference type="EMBL" id="JBBUTG010000002">
    <property type="protein sequence ID" value="MEK8030306.1"/>
    <property type="molecule type" value="Genomic_DNA"/>
</dbReference>
<sequence length="577" mass="60225">MSRPSVVEKKSPVYLTYRTGRHALKLVAIAALASCGGSVSPDASSLTEEDRRGAMAEAPIDYGAGPGVAVDDDQADGRESALGVQGALAISVPTGPSDAHLKGVFGAPFSWPIIPLHTVLLPDGRVFSFGSKPSGIQGALLNYAVWDPALGMGSKAKTLLTNSTGTDIFCAGQALLPGTGNVLLVGGDRIVNGQRNYANNDVNVFAPATNSLTKQSQSMAYQRWYATVITTASGEQAVIGGRIDRFYEGDSQYPPTPDTYASTPEVYNAATGWRTLTTANSDAAYGARVQAWNYPRAWWAPQGNVITFNPMGEIWSLDVNGTGAVTQSSVTMASGAPTLPAAMFQPGKILSVRDAGQAVVVDINGADPVVSSTAPLVGDRQYGNATILADGKVWVNGGSSTGNDLVGAFYDSETWNPATGTWTVGATAQKARLYHSISMLMPDGSVLTGGGGAPGPVTQLNAEIYFPPYLYKTDGSGLPATRPGIVTAPTAATWGQNIAVAMNNKNAVARMTLVRFGAVTHAFSNEQRFQDLSFTQTGKNISVTLPSAANVAPPGYYMLFAIDANGVPSKAKILRVG</sequence>
<evidence type="ECO:0000259" key="1">
    <source>
        <dbReference type="Pfam" id="PF09118"/>
    </source>
</evidence>
<proteinExistence type="predicted"/>
<dbReference type="SUPFAM" id="SSF50965">
    <property type="entry name" value="Galactose oxidase, central domain"/>
    <property type="match status" value="1"/>
</dbReference>
<comment type="caution">
    <text evidence="2">The sequence shown here is derived from an EMBL/GenBank/DDBJ whole genome shotgun (WGS) entry which is preliminary data.</text>
</comment>
<dbReference type="Pfam" id="PF09118">
    <property type="entry name" value="GO-like_E_set"/>
    <property type="match status" value="1"/>
</dbReference>
<feature type="domain" description="Galactose oxidase-like Early set" evidence="1">
    <location>
        <begin position="482"/>
        <end position="576"/>
    </location>
</feature>
<dbReference type="RefSeq" id="WP_341424653.1">
    <property type="nucleotide sequence ID" value="NZ_JBBUTG010000002.1"/>
</dbReference>
<dbReference type="InterPro" id="IPR037293">
    <property type="entry name" value="Gal_Oxidase_central_sf"/>
</dbReference>
<dbReference type="InterPro" id="IPR011043">
    <property type="entry name" value="Gal_Oxase/kelch_b-propeller"/>
</dbReference>
<name>A0ABU9BKE5_9BURK</name>
<dbReference type="InterPro" id="IPR014756">
    <property type="entry name" value="Ig_E-set"/>
</dbReference>